<gene>
    <name evidence="1" type="ORF">DGYR_LOCUS2859</name>
</gene>
<evidence type="ECO:0000313" key="1">
    <source>
        <dbReference type="EMBL" id="CAD5113962.1"/>
    </source>
</evidence>
<organism evidence="1 2">
    <name type="scientific">Dimorphilus gyrociliatus</name>
    <dbReference type="NCBI Taxonomy" id="2664684"/>
    <lineage>
        <taxon>Eukaryota</taxon>
        <taxon>Metazoa</taxon>
        <taxon>Spiralia</taxon>
        <taxon>Lophotrochozoa</taxon>
        <taxon>Annelida</taxon>
        <taxon>Polychaeta</taxon>
        <taxon>Polychaeta incertae sedis</taxon>
        <taxon>Dinophilidae</taxon>
        <taxon>Dimorphilus</taxon>
    </lineage>
</organism>
<dbReference type="EMBL" id="CAJFCJ010000004">
    <property type="protein sequence ID" value="CAD5113962.1"/>
    <property type="molecule type" value="Genomic_DNA"/>
</dbReference>
<keyword evidence="2" id="KW-1185">Reference proteome</keyword>
<dbReference type="AlphaFoldDB" id="A0A7I8VCM8"/>
<accession>A0A7I8VCM8</accession>
<reference evidence="1 2" key="1">
    <citation type="submission" date="2020-08" db="EMBL/GenBank/DDBJ databases">
        <authorList>
            <person name="Hejnol A."/>
        </authorList>
    </citation>
    <scope>NUCLEOTIDE SEQUENCE [LARGE SCALE GENOMIC DNA]</scope>
</reference>
<protein>
    <submittedName>
        <fullName evidence="1">DgyrCDS3125</fullName>
    </submittedName>
</protein>
<comment type="caution">
    <text evidence="1">The sequence shown here is derived from an EMBL/GenBank/DDBJ whole genome shotgun (WGS) entry which is preliminary data.</text>
</comment>
<name>A0A7I8VCM8_9ANNE</name>
<sequence>MSTHVYKHMLTDKKFGLTANLLATKVMPSIIPHSVNPTLSVEQFETVMDVLTEMLDVIHFQRKSKMRLQSSEVATASSGVR</sequence>
<evidence type="ECO:0000313" key="2">
    <source>
        <dbReference type="Proteomes" id="UP000549394"/>
    </source>
</evidence>
<dbReference type="OrthoDB" id="79687at2759"/>
<proteinExistence type="predicted"/>
<dbReference type="Proteomes" id="UP000549394">
    <property type="component" value="Unassembled WGS sequence"/>
</dbReference>